<dbReference type="Proteomes" id="UP000001861">
    <property type="component" value="Unassembled WGS sequence"/>
</dbReference>
<feature type="compositionally biased region" description="Basic residues" evidence="1">
    <location>
        <begin position="34"/>
        <end position="45"/>
    </location>
</feature>
<proteinExistence type="predicted"/>
<gene>
    <name evidence="2" type="ORF">CC1G_12526</name>
</gene>
<dbReference type="GeneID" id="6011519"/>
<feature type="region of interest" description="Disordered" evidence="1">
    <location>
        <begin position="1"/>
        <end position="45"/>
    </location>
</feature>
<dbReference type="VEuPathDB" id="FungiDB:CC1G_12526"/>
<reference evidence="2 3" key="1">
    <citation type="journal article" date="2010" name="Proc. Natl. Acad. Sci. U.S.A.">
        <title>Insights into evolution of multicellular fungi from the assembled chromosomes of the mushroom Coprinopsis cinerea (Coprinus cinereus).</title>
        <authorList>
            <person name="Stajich J.E."/>
            <person name="Wilke S.K."/>
            <person name="Ahren D."/>
            <person name="Au C.H."/>
            <person name="Birren B.W."/>
            <person name="Borodovsky M."/>
            <person name="Burns C."/>
            <person name="Canback B."/>
            <person name="Casselton L.A."/>
            <person name="Cheng C.K."/>
            <person name="Deng J."/>
            <person name="Dietrich F.S."/>
            <person name="Fargo D.C."/>
            <person name="Farman M.L."/>
            <person name="Gathman A.C."/>
            <person name="Goldberg J."/>
            <person name="Guigo R."/>
            <person name="Hoegger P.J."/>
            <person name="Hooker J.B."/>
            <person name="Huggins A."/>
            <person name="James T.Y."/>
            <person name="Kamada T."/>
            <person name="Kilaru S."/>
            <person name="Kodira C."/>
            <person name="Kues U."/>
            <person name="Kupfer D."/>
            <person name="Kwan H.S."/>
            <person name="Lomsadze A."/>
            <person name="Li W."/>
            <person name="Lilly W.W."/>
            <person name="Ma L.J."/>
            <person name="Mackey A.J."/>
            <person name="Manning G."/>
            <person name="Martin F."/>
            <person name="Muraguchi H."/>
            <person name="Natvig D.O."/>
            <person name="Palmerini H."/>
            <person name="Ramesh M.A."/>
            <person name="Rehmeyer C.J."/>
            <person name="Roe B.A."/>
            <person name="Shenoy N."/>
            <person name="Stanke M."/>
            <person name="Ter-Hovhannisyan V."/>
            <person name="Tunlid A."/>
            <person name="Velagapudi R."/>
            <person name="Vision T.J."/>
            <person name="Zeng Q."/>
            <person name="Zolan M.E."/>
            <person name="Pukkila P.J."/>
        </authorList>
    </citation>
    <scope>NUCLEOTIDE SEQUENCE [LARGE SCALE GENOMIC DNA]</scope>
    <source>
        <strain evidence="3">Okayama-7 / 130 / ATCC MYA-4618 / FGSC 9003</strain>
    </source>
</reference>
<dbReference type="AlphaFoldDB" id="A8NMW4"/>
<dbReference type="RefSeq" id="XP_001835001.2">
    <property type="nucleotide sequence ID" value="XM_001834949.2"/>
</dbReference>
<dbReference type="EMBL" id="AACS02000012">
    <property type="protein sequence ID" value="EAU86821.2"/>
    <property type="molecule type" value="Genomic_DNA"/>
</dbReference>
<evidence type="ECO:0000313" key="2">
    <source>
        <dbReference type="EMBL" id="EAU86821.2"/>
    </source>
</evidence>
<dbReference type="KEGG" id="cci:CC1G_12526"/>
<feature type="compositionally biased region" description="Basic residues" evidence="1">
    <location>
        <begin position="1"/>
        <end position="19"/>
    </location>
</feature>
<comment type="caution">
    <text evidence="2">The sequence shown here is derived from an EMBL/GenBank/DDBJ whole genome shotgun (WGS) entry which is preliminary data.</text>
</comment>
<dbReference type="InParanoid" id="A8NMW4"/>
<accession>A8NMW4</accession>
<sequence>MGRVHLSAKHQRDRKKVKRISAEDPDSSKPAVVKAKRARPIKKRGRHAEREILAMCLSSLKQSHEKTDVQIRHLADFGFKNIQGGAGNNRPARNSLLDILADIDRNQIEIATWMDVMEKALNPEQ</sequence>
<organism evidence="2 3">
    <name type="scientific">Coprinopsis cinerea (strain Okayama-7 / 130 / ATCC MYA-4618 / FGSC 9003)</name>
    <name type="common">Inky cap fungus</name>
    <name type="synonym">Hormographiella aspergillata</name>
    <dbReference type="NCBI Taxonomy" id="240176"/>
    <lineage>
        <taxon>Eukaryota</taxon>
        <taxon>Fungi</taxon>
        <taxon>Dikarya</taxon>
        <taxon>Basidiomycota</taxon>
        <taxon>Agaricomycotina</taxon>
        <taxon>Agaricomycetes</taxon>
        <taxon>Agaricomycetidae</taxon>
        <taxon>Agaricales</taxon>
        <taxon>Agaricineae</taxon>
        <taxon>Psathyrellaceae</taxon>
        <taxon>Coprinopsis</taxon>
    </lineage>
</organism>
<keyword evidence="3" id="KW-1185">Reference proteome</keyword>
<dbReference type="HOGENOM" id="CLU_1992512_0_0_1"/>
<evidence type="ECO:0000313" key="3">
    <source>
        <dbReference type="Proteomes" id="UP000001861"/>
    </source>
</evidence>
<protein>
    <submittedName>
        <fullName evidence="2">Uncharacterized protein</fullName>
    </submittedName>
</protein>
<name>A8NMW4_COPC7</name>
<evidence type="ECO:0000256" key="1">
    <source>
        <dbReference type="SAM" id="MobiDB-lite"/>
    </source>
</evidence>